<dbReference type="GO" id="GO:0009966">
    <property type="term" value="P:regulation of signal transduction"/>
    <property type="evidence" value="ECO:0007669"/>
    <property type="project" value="UniProtKB-ARBA"/>
</dbReference>
<keyword evidence="1" id="KW-0833">Ubl conjugation pathway</keyword>
<dbReference type="SUPFAM" id="SSF56204">
    <property type="entry name" value="Hect, E3 ligase catalytic domain"/>
    <property type="match status" value="1"/>
</dbReference>
<gene>
    <name evidence="3" type="ORF">PSYICH_LOCUS8757</name>
</gene>
<name>A0A9P0D0U3_9CUCU</name>
<evidence type="ECO:0000259" key="2">
    <source>
        <dbReference type="Pfam" id="PF00632"/>
    </source>
</evidence>
<dbReference type="Pfam" id="PF00632">
    <property type="entry name" value="HECT"/>
    <property type="match status" value="1"/>
</dbReference>
<feature type="domain" description="HECT" evidence="2">
    <location>
        <begin position="367"/>
        <end position="593"/>
    </location>
</feature>
<accession>A0A9P0D0U3</accession>
<dbReference type="EMBL" id="OV651815">
    <property type="protein sequence ID" value="CAH1108459.1"/>
    <property type="molecule type" value="Genomic_DNA"/>
</dbReference>
<evidence type="ECO:0000256" key="1">
    <source>
        <dbReference type="ARBA" id="ARBA00022786"/>
    </source>
</evidence>
<organism evidence="3 4">
    <name type="scientific">Psylliodes chrysocephalus</name>
    <dbReference type="NCBI Taxonomy" id="3402493"/>
    <lineage>
        <taxon>Eukaryota</taxon>
        <taxon>Metazoa</taxon>
        <taxon>Ecdysozoa</taxon>
        <taxon>Arthropoda</taxon>
        <taxon>Hexapoda</taxon>
        <taxon>Insecta</taxon>
        <taxon>Pterygota</taxon>
        <taxon>Neoptera</taxon>
        <taxon>Endopterygota</taxon>
        <taxon>Coleoptera</taxon>
        <taxon>Polyphaga</taxon>
        <taxon>Cucujiformia</taxon>
        <taxon>Chrysomeloidea</taxon>
        <taxon>Chrysomelidae</taxon>
        <taxon>Galerucinae</taxon>
        <taxon>Alticini</taxon>
        <taxon>Psylliodes</taxon>
    </lineage>
</organism>
<evidence type="ECO:0000313" key="3">
    <source>
        <dbReference type="EMBL" id="CAH1108459.1"/>
    </source>
</evidence>
<dbReference type="Gene3D" id="3.30.2410.10">
    <property type="entry name" value="Hect, E3 ligase catalytic domain"/>
    <property type="match status" value="1"/>
</dbReference>
<dbReference type="GO" id="GO:0004842">
    <property type="term" value="F:ubiquitin-protein transferase activity"/>
    <property type="evidence" value="ECO:0007669"/>
    <property type="project" value="InterPro"/>
</dbReference>
<dbReference type="InterPro" id="IPR000569">
    <property type="entry name" value="HECT_dom"/>
</dbReference>
<dbReference type="Proteomes" id="UP001153636">
    <property type="component" value="Chromosome 3"/>
</dbReference>
<proteinExistence type="predicted"/>
<dbReference type="InterPro" id="IPR035983">
    <property type="entry name" value="Hect_E3_ubiquitin_ligase"/>
</dbReference>
<reference evidence="3" key="1">
    <citation type="submission" date="2022-01" db="EMBL/GenBank/DDBJ databases">
        <authorList>
            <person name="King R."/>
        </authorList>
    </citation>
    <scope>NUCLEOTIDE SEQUENCE</scope>
</reference>
<sequence length="614" mass="70670">MNFLNEIDCSTIPLMSEENLKEFIPKYGDRIAVRNFANKKNTSGKQSLIEKLREKINKRNSTGESAGASKKKSSTVKQTRFIEIGWYYMDKHVERYRQVKKNHGGGTRRVSMEKGSKSRDILEVGKKLFFPNGISTKGPLDIFEIELLDYKCHKFDSNLTIQEMYELSALTTLRFYVATTRKYDENNDNDDHDDHYIPATVTRSVSENDINSETVSPIRLSEGVSNPGVLQNYVTNYTPEEYILGPDFSIGTEEVIGPSDYDLYSLNENTIYNISDLSDLSTPQPNQNTENLVLHRGNVFKEILDAVKTRNVHLKNIRIEMILPNGTSEQAEDMGGVLRDTISEFFTTFYEICTMGAAFKVPCLRHDLQKEEWSAVGKIILESYETEKYFPIKIAPTFIKDCMGHNMEDDEVLKNFLKYVSPSDSHLLKNAIEHFEEEDIEEIMEFCNSYDAKVLPNKNNFKKMLQQIAREELIQKPSFVKECFAPFLKMLEGKLDLHKIYSKLDPTDKNIINLLEIEPNLSADKKIIIGYLKKFIKESDLKTRESFLRFCTGSDLANQNIKIDFIESDGFARVPVAHTCSKLLQLPLSYENFMTFRTEFNNILTSNIWIMDIV</sequence>
<protein>
    <recommendedName>
        <fullName evidence="2">HECT domain-containing protein</fullName>
    </recommendedName>
</protein>
<evidence type="ECO:0000313" key="4">
    <source>
        <dbReference type="Proteomes" id="UP001153636"/>
    </source>
</evidence>
<dbReference type="OrthoDB" id="6745199at2759"/>
<keyword evidence="4" id="KW-1185">Reference proteome</keyword>
<dbReference type="AlphaFoldDB" id="A0A9P0D0U3"/>